<reference evidence="11" key="1">
    <citation type="submission" date="2023-07" db="EMBL/GenBank/DDBJ databases">
        <authorList>
            <person name="Stuckert A."/>
        </authorList>
    </citation>
    <scope>NUCLEOTIDE SEQUENCE</scope>
</reference>
<comment type="catalytic activity">
    <reaction evidence="8">
        <text>L-seryl-[protein] + ATP = O-phospho-L-seryl-[protein] + ADP + H(+)</text>
        <dbReference type="Rhea" id="RHEA:17989"/>
        <dbReference type="Rhea" id="RHEA-COMP:9863"/>
        <dbReference type="Rhea" id="RHEA-COMP:11604"/>
        <dbReference type="ChEBI" id="CHEBI:15378"/>
        <dbReference type="ChEBI" id="CHEBI:29999"/>
        <dbReference type="ChEBI" id="CHEBI:30616"/>
        <dbReference type="ChEBI" id="CHEBI:83421"/>
        <dbReference type="ChEBI" id="CHEBI:456216"/>
        <dbReference type="EC" id="2.7.11.1"/>
    </reaction>
</comment>
<feature type="compositionally biased region" description="Basic and acidic residues" evidence="9">
    <location>
        <begin position="572"/>
        <end position="590"/>
    </location>
</feature>
<organism evidence="11 12">
    <name type="scientific">Ranitomeya imitator</name>
    <name type="common">mimic poison frog</name>
    <dbReference type="NCBI Taxonomy" id="111125"/>
    <lineage>
        <taxon>Eukaryota</taxon>
        <taxon>Metazoa</taxon>
        <taxon>Chordata</taxon>
        <taxon>Craniata</taxon>
        <taxon>Vertebrata</taxon>
        <taxon>Euteleostomi</taxon>
        <taxon>Amphibia</taxon>
        <taxon>Batrachia</taxon>
        <taxon>Anura</taxon>
        <taxon>Neobatrachia</taxon>
        <taxon>Hyloidea</taxon>
        <taxon>Dendrobatidae</taxon>
        <taxon>Dendrobatinae</taxon>
        <taxon>Ranitomeya</taxon>
    </lineage>
</organism>
<feature type="compositionally biased region" description="Basic residues" evidence="9">
    <location>
        <begin position="379"/>
        <end position="391"/>
    </location>
</feature>
<evidence type="ECO:0000313" key="12">
    <source>
        <dbReference type="Proteomes" id="UP001176940"/>
    </source>
</evidence>
<feature type="region of interest" description="Disordered" evidence="9">
    <location>
        <begin position="551"/>
        <end position="602"/>
    </location>
</feature>
<dbReference type="InterPro" id="IPR000719">
    <property type="entry name" value="Prot_kinase_dom"/>
</dbReference>
<evidence type="ECO:0000256" key="7">
    <source>
        <dbReference type="ARBA" id="ARBA00047899"/>
    </source>
</evidence>
<feature type="region of interest" description="Disordered" evidence="9">
    <location>
        <begin position="310"/>
        <end position="403"/>
    </location>
</feature>
<name>A0ABN9L464_9NEOB</name>
<gene>
    <name evidence="11" type="ORF">RIMI_LOCUS4739148</name>
</gene>
<keyword evidence="5" id="KW-0418">Kinase</keyword>
<evidence type="ECO:0000256" key="9">
    <source>
        <dbReference type="SAM" id="MobiDB-lite"/>
    </source>
</evidence>
<dbReference type="EC" id="2.7.11.1" evidence="1"/>
<keyword evidence="6" id="KW-0067">ATP-binding</keyword>
<dbReference type="Pfam" id="PF00069">
    <property type="entry name" value="Pkinase"/>
    <property type="match status" value="1"/>
</dbReference>
<dbReference type="InterPro" id="IPR051131">
    <property type="entry name" value="NEK_Ser/Thr_kinase_NIMA"/>
</dbReference>
<feature type="compositionally biased region" description="Polar residues" evidence="9">
    <location>
        <begin position="120"/>
        <end position="134"/>
    </location>
</feature>
<comment type="caution">
    <text evidence="11">The sequence shown here is derived from an EMBL/GenBank/DDBJ whole genome shotgun (WGS) entry which is preliminary data.</text>
</comment>
<evidence type="ECO:0000256" key="8">
    <source>
        <dbReference type="ARBA" id="ARBA00048679"/>
    </source>
</evidence>
<evidence type="ECO:0000259" key="10">
    <source>
        <dbReference type="PROSITE" id="PS50011"/>
    </source>
</evidence>
<dbReference type="EMBL" id="CAUEEQ010007776">
    <property type="protein sequence ID" value="CAJ0931552.1"/>
    <property type="molecule type" value="Genomic_DNA"/>
</dbReference>
<comment type="catalytic activity">
    <reaction evidence="7">
        <text>L-threonyl-[protein] + ATP = O-phospho-L-threonyl-[protein] + ADP + H(+)</text>
        <dbReference type="Rhea" id="RHEA:46608"/>
        <dbReference type="Rhea" id="RHEA-COMP:11060"/>
        <dbReference type="Rhea" id="RHEA-COMP:11605"/>
        <dbReference type="ChEBI" id="CHEBI:15378"/>
        <dbReference type="ChEBI" id="CHEBI:30013"/>
        <dbReference type="ChEBI" id="CHEBI:30616"/>
        <dbReference type="ChEBI" id="CHEBI:61977"/>
        <dbReference type="ChEBI" id="CHEBI:456216"/>
        <dbReference type="EC" id="2.7.11.1"/>
    </reaction>
</comment>
<evidence type="ECO:0000256" key="1">
    <source>
        <dbReference type="ARBA" id="ARBA00012513"/>
    </source>
</evidence>
<feature type="domain" description="Protein kinase" evidence="10">
    <location>
        <begin position="1"/>
        <end position="298"/>
    </location>
</feature>
<feature type="region of interest" description="Disordered" evidence="9">
    <location>
        <begin position="70"/>
        <end position="100"/>
    </location>
</feature>
<evidence type="ECO:0000256" key="6">
    <source>
        <dbReference type="ARBA" id="ARBA00022840"/>
    </source>
</evidence>
<dbReference type="PANTHER" id="PTHR44899:SF7">
    <property type="entry name" value="NIMA-RELATED KINASE"/>
    <property type="match status" value="1"/>
</dbReference>
<proteinExistence type="predicted"/>
<sequence length="677" mass="75016">MADFLSRTSVHPGEMGTESGSIQQSVPEMGNTSGGPFCHQVKHKDQSIFLSQSFRRKHCSRRLVSVLGRRSPVRIPASSSDNEDTQEDTRRGSNRNPGGSFLAKKELVFSSIQNVNRETSLVTEQVGPSTTGPGVTQEPRLSSPICLDPERQTLRSRGLSEDVITTLQASRKPVTLAIYNKIWKRYCSFLGEVSVDVSNPDIPRILDFLQLGFDKGLRPSTLKSDVWALGCCVYEMATLKHAFNAKDMNSLVYRIIEGKLPPMPKDYSNELRDLIGTMLSRTPEKRPTANQILRKSYIKQHIKSFLDNSKLDQNVPGAHAPAILEDGGTQGEDGRTDTGRPENQSSAEKKTVDSSHSGVPKNGEQHEREIRTETAPGERKRHKVNKGKSPVKTKAACDPPALPELSHMNSTAAYISTLSKVDISVLPDDKRAPADEHLIPELQNDCRDPPGKMTPNCPKEQDIKRKPQAASKANKEDNVCPVANPTSMEDEEDDTMKLLQPACKGDHQANQEPLDSTEKLLQPFLPVAEPVNAVKEMLPFVTSPDGVAANAEIQPLNSSSEPSISRQRRHKAREDASSHSEQGRSVHDLEYESEESLTQDSSIGQETLDYVIEAVNKTLMVDEESVSTQDKKGLNASKRYFLITLSFRTLSKNTGNTRISVLRFKRPRKLNILSPRT</sequence>
<dbReference type="Proteomes" id="UP001176940">
    <property type="component" value="Unassembled WGS sequence"/>
</dbReference>
<feature type="region of interest" description="Disordered" evidence="9">
    <location>
        <begin position="431"/>
        <end position="494"/>
    </location>
</feature>
<evidence type="ECO:0000256" key="3">
    <source>
        <dbReference type="ARBA" id="ARBA00022679"/>
    </source>
</evidence>
<keyword evidence="2" id="KW-0723">Serine/threonine-protein kinase</keyword>
<evidence type="ECO:0000313" key="11">
    <source>
        <dbReference type="EMBL" id="CAJ0931552.1"/>
    </source>
</evidence>
<dbReference type="PANTHER" id="PTHR44899">
    <property type="entry name" value="CAMK FAMILY PROTEIN KINASE"/>
    <property type="match status" value="1"/>
</dbReference>
<dbReference type="InterPro" id="IPR011009">
    <property type="entry name" value="Kinase-like_dom_sf"/>
</dbReference>
<keyword evidence="12" id="KW-1185">Reference proteome</keyword>
<feature type="compositionally biased region" description="Basic and acidic residues" evidence="9">
    <location>
        <begin position="363"/>
        <end position="378"/>
    </location>
</feature>
<feature type="region of interest" description="Disordered" evidence="9">
    <location>
        <begin position="120"/>
        <end position="143"/>
    </location>
</feature>
<feature type="compositionally biased region" description="Polar residues" evidence="9">
    <location>
        <begin position="555"/>
        <end position="565"/>
    </location>
</feature>
<feature type="region of interest" description="Disordered" evidence="9">
    <location>
        <begin position="1"/>
        <end position="39"/>
    </location>
</feature>
<protein>
    <recommendedName>
        <fullName evidence="1">non-specific serine/threonine protein kinase</fullName>
        <ecNumber evidence="1">2.7.11.1</ecNumber>
    </recommendedName>
</protein>
<dbReference type="PROSITE" id="PS50011">
    <property type="entry name" value="PROTEIN_KINASE_DOM"/>
    <property type="match status" value="1"/>
</dbReference>
<evidence type="ECO:0000256" key="5">
    <source>
        <dbReference type="ARBA" id="ARBA00022777"/>
    </source>
</evidence>
<dbReference type="Gene3D" id="1.10.510.10">
    <property type="entry name" value="Transferase(Phosphotransferase) domain 1"/>
    <property type="match status" value="1"/>
</dbReference>
<dbReference type="SUPFAM" id="SSF56112">
    <property type="entry name" value="Protein kinase-like (PK-like)"/>
    <property type="match status" value="1"/>
</dbReference>
<evidence type="ECO:0000256" key="2">
    <source>
        <dbReference type="ARBA" id="ARBA00022527"/>
    </source>
</evidence>
<keyword evidence="4" id="KW-0547">Nucleotide-binding</keyword>
<evidence type="ECO:0000256" key="4">
    <source>
        <dbReference type="ARBA" id="ARBA00022741"/>
    </source>
</evidence>
<accession>A0ABN9L464</accession>
<feature type="compositionally biased region" description="Basic and acidic residues" evidence="9">
    <location>
        <begin position="431"/>
        <end position="450"/>
    </location>
</feature>
<dbReference type="SMART" id="SM00220">
    <property type="entry name" value="S_TKc"/>
    <property type="match status" value="1"/>
</dbReference>
<keyword evidence="3" id="KW-0808">Transferase</keyword>